<dbReference type="AlphaFoldDB" id="A0A166H1F3"/>
<accession>A0A166H1F3</accession>
<reference evidence="1 2" key="1">
    <citation type="journal article" date="2016" name="Mol. Biol. Evol.">
        <title>Comparative Genomics of Early-Diverging Mushroom-Forming Fungi Provides Insights into the Origins of Lignocellulose Decay Capabilities.</title>
        <authorList>
            <person name="Nagy L.G."/>
            <person name="Riley R."/>
            <person name="Tritt A."/>
            <person name="Adam C."/>
            <person name="Daum C."/>
            <person name="Floudas D."/>
            <person name="Sun H."/>
            <person name="Yadav J.S."/>
            <person name="Pangilinan J."/>
            <person name="Larsson K.H."/>
            <person name="Matsuura K."/>
            <person name="Barry K."/>
            <person name="Labutti K."/>
            <person name="Kuo R."/>
            <person name="Ohm R.A."/>
            <person name="Bhattacharya S.S."/>
            <person name="Shirouzu T."/>
            <person name="Yoshinaga Y."/>
            <person name="Martin F.M."/>
            <person name="Grigoriev I.V."/>
            <person name="Hibbett D.S."/>
        </authorList>
    </citation>
    <scope>NUCLEOTIDE SEQUENCE [LARGE SCALE GENOMIC DNA]</scope>
    <source>
        <strain evidence="1 2">HHB10207 ss-3</strain>
    </source>
</reference>
<keyword evidence="2" id="KW-1185">Reference proteome</keyword>
<evidence type="ECO:0000313" key="1">
    <source>
        <dbReference type="EMBL" id="KZT42240.1"/>
    </source>
</evidence>
<dbReference type="Proteomes" id="UP000076798">
    <property type="component" value="Unassembled WGS sequence"/>
</dbReference>
<organism evidence="1 2">
    <name type="scientific">Sistotremastrum suecicum HHB10207 ss-3</name>
    <dbReference type="NCBI Taxonomy" id="1314776"/>
    <lineage>
        <taxon>Eukaryota</taxon>
        <taxon>Fungi</taxon>
        <taxon>Dikarya</taxon>
        <taxon>Basidiomycota</taxon>
        <taxon>Agaricomycotina</taxon>
        <taxon>Agaricomycetes</taxon>
        <taxon>Sistotremastrales</taxon>
        <taxon>Sistotremastraceae</taxon>
        <taxon>Sistotremastrum</taxon>
    </lineage>
</organism>
<evidence type="ECO:0000313" key="2">
    <source>
        <dbReference type="Proteomes" id="UP000076798"/>
    </source>
</evidence>
<dbReference type="Gene3D" id="1.10.132.70">
    <property type="match status" value="1"/>
</dbReference>
<proteinExistence type="predicted"/>
<protein>
    <submittedName>
        <fullName evidence="1">Uncharacterized protein</fullName>
    </submittedName>
</protein>
<dbReference type="EMBL" id="KV428015">
    <property type="protein sequence ID" value="KZT42240.1"/>
    <property type="molecule type" value="Genomic_DNA"/>
</dbReference>
<sequence length="107" mass="12700">MPLHPVPRNADEVSRHLLKFIFPKEFGLKCVFTEPRRPKSDPLCMDDDTKEKEIKRVGPIKTPKRLKGLLPLVHQLLRRHKKCKYKVLLSLTCRRKVRYIDGECIRR</sequence>
<name>A0A166H1F3_9AGAM</name>
<dbReference type="STRING" id="1314776.A0A166H1F3"/>
<gene>
    <name evidence="1" type="ORF">SISSUDRAFT_980618</name>
</gene>
<dbReference type="OrthoDB" id="289721at2759"/>